<feature type="compositionally biased region" description="Basic residues" evidence="8">
    <location>
        <begin position="14"/>
        <end position="29"/>
    </location>
</feature>
<dbReference type="InterPro" id="IPR014722">
    <property type="entry name" value="Rib_uL2_dom2"/>
</dbReference>
<dbReference type="InterPro" id="IPR000915">
    <property type="entry name" value="60S_ribosomal_eL6"/>
</dbReference>
<dbReference type="EMBL" id="OU015568">
    <property type="protein sequence ID" value="CAG5091583.1"/>
    <property type="molecule type" value="Genomic_DNA"/>
</dbReference>
<dbReference type="InterPro" id="IPR008991">
    <property type="entry name" value="Translation_prot_SH3-like_sf"/>
</dbReference>
<dbReference type="InterPro" id="IPR005568">
    <property type="entry name" value="Ribosomal_uL6_N"/>
</dbReference>
<dbReference type="Proteomes" id="UP001158576">
    <property type="component" value="Chromosome PAR"/>
</dbReference>
<evidence type="ECO:0000313" key="10">
    <source>
        <dbReference type="EMBL" id="CAG5091583.1"/>
    </source>
</evidence>
<name>A0ABN7S3E7_OIKDI</name>
<keyword evidence="2" id="KW-0689">Ribosomal protein</keyword>
<gene>
    <name evidence="10" type="ORF">OKIOD_LOCUS4708</name>
</gene>
<evidence type="ECO:0000313" key="11">
    <source>
        <dbReference type="Proteomes" id="UP001158576"/>
    </source>
</evidence>
<dbReference type="CDD" id="cd13156">
    <property type="entry name" value="KOW_RPL6"/>
    <property type="match status" value="1"/>
</dbReference>
<evidence type="ECO:0000256" key="2">
    <source>
        <dbReference type="ARBA" id="ARBA00022980"/>
    </source>
</evidence>
<comment type="subunit">
    <text evidence="7">Component of the large ribosomal subunit. May bind IPO9 with low affinity.</text>
</comment>
<feature type="region of interest" description="Disordered" evidence="8">
    <location>
        <begin position="1"/>
        <end position="29"/>
    </location>
</feature>
<comment type="function">
    <text evidence="4">Component of the large ribosomal subunit. The ribosome is a large ribonucleoprotein complex responsible for the synthesis of proteins in the cell.</text>
</comment>
<evidence type="ECO:0000256" key="5">
    <source>
        <dbReference type="ARBA" id="ARBA00035233"/>
    </source>
</evidence>
<protein>
    <recommendedName>
        <fullName evidence="5">Large ribosomal subunit protein eL6</fullName>
    </recommendedName>
    <alternativeName>
        <fullName evidence="6">60S ribosomal protein L6</fullName>
    </alternativeName>
</protein>
<dbReference type="PANTHER" id="PTHR10715">
    <property type="entry name" value="60S RIBOSOMAL PROTEIN L6"/>
    <property type="match status" value="1"/>
</dbReference>
<dbReference type="InterPro" id="IPR041997">
    <property type="entry name" value="Ribosomal_eL6_KOW"/>
</dbReference>
<sequence length="237" mass="26146">MARNSTVNGVAKYSRSKMYSRRAQHKRTKPVTKVEAKKAAFVSTKTVGGDKNGGTRKVVARREPKYYPTLSIRKKLVGHGQKTFSAHQHSLRSSIVPGSVLILLTGVHRGKRVVFLKQLESGLLLVTGPYKVNGVPLRRAIASQVIATSAKVDVSNIAVPEHVNDAYFKRTKAAKKTEEGIFEKTQEKYSASEQRKADQKSIDAALLAPIAATPYLKGYLQAQFGLSRGQYPHNLKF</sequence>
<accession>A0ABN7S3E7</accession>
<dbReference type="Gene3D" id="2.30.30.30">
    <property type="match status" value="1"/>
</dbReference>
<evidence type="ECO:0000256" key="8">
    <source>
        <dbReference type="SAM" id="MobiDB-lite"/>
    </source>
</evidence>
<dbReference type="PANTHER" id="PTHR10715:SF0">
    <property type="entry name" value="LARGE RIBOSOMAL SUBUNIT PROTEIN EL6"/>
    <property type="match status" value="1"/>
</dbReference>
<evidence type="ECO:0000256" key="4">
    <source>
        <dbReference type="ARBA" id="ARBA00034092"/>
    </source>
</evidence>
<keyword evidence="11" id="KW-1185">Reference proteome</keyword>
<keyword evidence="3" id="KW-0687">Ribonucleoprotein</keyword>
<feature type="domain" description="Large ribosomal subunit protein uL6 N-terminal" evidence="9">
    <location>
        <begin position="7"/>
        <end position="41"/>
    </location>
</feature>
<proteinExistence type="inferred from homology"/>
<evidence type="ECO:0000259" key="9">
    <source>
        <dbReference type="Pfam" id="PF03868"/>
    </source>
</evidence>
<dbReference type="Pfam" id="PF01159">
    <property type="entry name" value="Ribosomal_L6e"/>
    <property type="match status" value="1"/>
</dbReference>
<reference evidence="10 11" key="1">
    <citation type="submission" date="2021-04" db="EMBL/GenBank/DDBJ databases">
        <authorList>
            <person name="Bliznina A."/>
        </authorList>
    </citation>
    <scope>NUCLEOTIDE SEQUENCE [LARGE SCALE GENOMIC DNA]</scope>
</reference>
<evidence type="ECO:0000256" key="3">
    <source>
        <dbReference type="ARBA" id="ARBA00023274"/>
    </source>
</evidence>
<evidence type="ECO:0000256" key="1">
    <source>
        <dbReference type="ARBA" id="ARBA00010592"/>
    </source>
</evidence>
<dbReference type="SUPFAM" id="SSF50104">
    <property type="entry name" value="Translation proteins SH3-like domain"/>
    <property type="match status" value="1"/>
</dbReference>
<dbReference type="Pfam" id="PF03868">
    <property type="entry name" value="Ribosomal_L6e_N"/>
    <property type="match status" value="1"/>
</dbReference>
<evidence type="ECO:0000256" key="7">
    <source>
        <dbReference type="ARBA" id="ARBA00046388"/>
    </source>
</evidence>
<evidence type="ECO:0000256" key="6">
    <source>
        <dbReference type="ARBA" id="ARBA00035351"/>
    </source>
</evidence>
<comment type="similarity">
    <text evidence="1">Belongs to the eukaryotic ribosomal protein eL6 family.</text>
</comment>
<organism evidence="10 11">
    <name type="scientific">Oikopleura dioica</name>
    <name type="common">Tunicate</name>
    <dbReference type="NCBI Taxonomy" id="34765"/>
    <lineage>
        <taxon>Eukaryota</taxon>
        <taxon>Metazoa</taxon>
        <taxon>Chordata</taxon>
        <taxon>Tunicata</taxon>
        <taxon>Appendicularia</taxon>
        <taxon>Copelata</taxon>
        <taxon>Oikopleuridae</taxon>
        <taxon>Oikopleura</taxon>
    </lineage>
</organism>